<feature type="region of interest" description="Disordered" evidence="1">
    <location>
        <begin position="484"/>
        <end position="657"/>
    </location>
</feature>
<feature type="compositionally biased region" description="Polar residues" evidence="1">
    <location>
        <begin position="989"/>
        <end position="1005"/>
    </location>
</feature>
<evidence type="ECO:0000313" key="4">
    <source>
        <dbReference type="Proteomes" id="UP001159427"/>
    </source>
</evidence>
<proteinExistence type="predicted"/>
<feature type="compositionally biased region" description="Polar residues" evidence="1">
    <location>
        <begin position="938"/>
        <end position="961"/>
    </location>
</feature>
<feature type="compositionally biased region" description="Basic and acidic residues" evidence="1">
    <location>
        <begin position="1336"/>
        <end position="1352"/>
    </location>
</feature>
<dbReference type="PANTHER" id="PTHR15128:SF0">
    <property type="entry name" value="SCL-INTERRUPTING LOCUS PROTEIN"/>
    <property type="match status" value="1"/>
</dbReference>
<accession>A0ABN8LNP5</accession>
<feature type="compositionally biased region" description="Polar residues" evidence="1">
    <location>
        <begin position="557"/>
        <end position="569"/>
    </location>
</feature>
<dbReference type="Proteomes" id="UP001159427">
    <property type="component" value="Unassembled WGS sequence"/>
</dbReference>
<feature type="compositionally biased region" description="Polar residues" evidence="1">
    <location>
        <begin position="633"/>
        <end position="652"/>
    </location>
</feature>
<feature type="compositionally biased region" description="Basic and acidic residues" evidence="1">
    <location>
        <begin position="1084"/>
        <end position="1112"/>
    </location>
</feature>
<dbReference type="EMBL" id="CALNXI010000044">
    <property type="protein sequence ID" value="CAH3016627.1"/>
    <property type="molecule type" value="Genomic_DNA"/>
</dbReference>
<feature type="region of interest" description="Disordered" evidence="1">
    <location>
        <begin position="1326"/>
        <end position="1380"/>
    </location>
</feature>
<feature type="compositionally biased region" description="Polar residues" evidence="1">
    <location>
        <begin position="602"/>
        <end position="618"/>
    </location>
</feature>
<protein>
    <recommendedName>
        <fullName evidence="2">STIL N-terminal domain-containing protein</fullName>
    </recommendedName>
</protein>
<dbReference type="InterPro" id="IPR026123">
    <property type="entry name" value="STIL"/>
</dbReference>
<feature type="domain" description="STIL N-terminal" evidence="2">
    <location>
        <begin position="54"/>
        <end position="402"/>
    </location>
</feature>
<dbReference type="InterPro" id="IPR057731">
    <property type="entry name" value="STIL_N"/>
</dbReference>
<evidence type="ECO:0000256" key="1">
    <source>
        <dbReference type="SAM" id="MobiDB-lite"/>
    </source>
</evidence>
<feature type="region of interest" description="Disordered" evidence="1">
    <location>
        <begin position="1046"/>
        <end position="1118"/>
    </location>
</feature>
<dbReference type="InterPro" id="IPR058559">
    <property type="entry name" value="PRM_STIL"/>
</dbReference>
<dbReference type="Pfam" id="PF26399">
    <property type="entry name" value="PRM_STIL"/>
    <property type="match status" value="1"/>
</dbReference>
<evidence type="ECO:0000313" key="3">
    <source>
        <dbReference type="EMBL" id="CAH3016627.1"/>
    </source>
</evidence>
<feature type="compositionally biased region" description="Basic and acidic residues" evidence="1">
    <location>
        <begin position="835"/>
        <end position="871"/>
    </location>
</feature>
<feature type="region of interest" description="Disordered" evidence="1">
    <location>
        <begin position="1143"/>
        <end position="1166"/>
    </location>
</feature>
<feature type="compositionally biased region" description="Polar residues" evidence="1">
    <location>
        <begin position="1326"/>
        <end position="1335"/>
    </location>
</feature>
<reference evidence="3 4" key="1">
    <citation type="submission" date="2022-05" db="EMBL/GenBank/DDBJ databases">
        <authorList>
            <consortium name="Genoscope - CEA"/>
            <person name="William W."/>
        </authorList>
    </citation>
    <scope>NUCLEOTIDE SEQUENCE [LARGE SCALE GENOMIC DNA]</scope>
</reference>
<feature type="region of interest" description="Disordered" evidence="1">
    <location>
        <begin position="821"/>
        <end position="889"/>
    </location>
</feature>
<name>A0ABN8LNP5_9CNID</name>
<organism evidence="3 4">
    <name type="scientific">Porites evermanni</name>
    <dbReference type="NCBI Taxonomy" id="104178"/>
    <lineage>
        <taxon>Eukaryota</taxon>
        <taxon>Metazoa</taxon>
        <taxon>Cnidaria</taxon>
        <taxon>Anthozoa</taxon>
        <taxon>Hexacorallia</taxon>
        <taxon>Scleractinia</taxon>
        <taxon>Fungiina</taxon>
        <taxon>Poritidae</taxon>
        <taxon>Porites</taxon>
    </lineage>
</organism>
<feature type="region of interest" description="Disordered" evidence="1">
    <location>
        <begin position="921"/>
        <end position="1011"/>
    </location>
</feature>
<gene>
    <name evidence="3" type="ORF">PEVE_00030899</name>
</gene>
<evidence type="ECO:0000259" key="2">
    <source>
        <dbReference type="Pfam" id="PF15253"/>
    </source>
</evidence>
<dbReference type="Pfam" id="PF15253">
    <property type="entry name" value="STIL_N"/>
    <property type="match status" value="1"/>
</dbReference>
<feature type="region of interest" description="Disordered" evidence="1">
    <location>
        <begin position="421"/>
        <end position="452"/>
    </location>
</feature>
<dbReference type="PANTHER" id="PTHR15128">
    <property type="entry name" value="TAL1 SCL INTERRUPTING LOCUS"/>
    <property type="match status" value="1"/>
</dbReference>
<sequence length="1392" mass="155524">MTCVNRLEPAGQYSSFFAGKKDVATSSEDQEYLRMQRNGITVEPLNFPATPSVLWNRTAQGESETLHLTAKRNVRLYINEKTLRLAQRHVSQTKSSFECFLVGSISVDSGEDCVDVTVDRFDPGREVLVNSGSRKVKRKVPTTVVPGDHIVPISFIQGLSGADNAVMHTEDEFYKAFQVLFGRISSQEPVNLSHLVSLKVSCHSHGNDDEIIINVNCGTITMATQIQAIPVAPVPIIPTALARNLSGPLRLSEVQGMPKNGYLTMDHTRKLLLLLESDPKAFSLPLLGIWVSGTYSIHHPFIWACCLRFIFSTAIQQRVFAPPNSFLLLLYSPVKPTPEFWECCMDLGQPEQKMFEFYSCYENLHLEIPPGPSSSDPLCFELFPAPEGMGRSLFEQAMERWEIDNKPLRLYQGGISSFQKQVMTSSAQGPGEEEPSPEPRPSPSPHPQNLQFLIPDVPETSLSLSFEEHIPGEFSEQGYVNQQIFPQPNPKKLQTKPDKQSLKRVQHNQENNLVRNQGKRSPGFPKEKQNGKQFRANGGWQDSPSREPLKQILAPNHANNNVMDQQQVSKRPLPMQGSSGVQKAPLKRGNALGRDVKGRSPKSFTSDSNSRSKVNGKQLSAKGPNALHHTDVRNNQQTNGRKFQTMRSNPQSHEGRDDKVISDFSSEQVVPPNQPAGNTRQRHVDQRQFFGHSDGQELHHNSCPLPVNQVQRPVLETVFEGDTPDGTLNKSMNETELEFQLGETMQAQEALQQAQRVASDVGRDADKNGNPGLIFDQDGKQNVVFQCMEQQRKEGSVSRRGNLENMEDRINQPIICRQDSHEEMPGCSTVSASDSRMDQAHSETTQEFKVTDRHTFDREHEEKLPEKKETADVVTRQANQKCSGKMTRPDPYELLMRQDAQLRQLQEQIKLLLQQQNSQLPHANPLLTPPRTPHNECSHGNSKPTDNSPVSMVTVCTNTGASLLIGTPVKPNGKRSAATSPMKEKDMNNSRSLPSSSKETSQYNQKESECHDITVSPEELANQVIELDDPSQTLASSLHAVDIPSFVESPSGVTSPSSADRAKQGRMETSLSSPVLGESASVLVEKRQDGSEPHAINDEANERAVEEEESRRLKSNHASLLERNERQFYDNLLNQVKTILDQQAEDESHSHKESEKSVEKERVTVHEPTREEVVAATMKELQKIQTSYGETGDMDNAEPSKLPYTSTTRQWPLHKSVSLSAIPDHPHINYVSFSVDETLDEVFSETYLKYLTDTQLQELQHMSGHHKKHSRDRAVTFSVLEEARSTSLRKGSVDLSSLSATDYTWNNLSMATRDYLGKYCLGPTQPGDSVESSKGTAEKKVTEVSNRSERSHSSVTSQGCTAPPCTPEPTNKDENDSQILDIMRLKKLPKLF</sequence>
<keyword evidence="4" id="KW-1185">Reference proteome</keyword>
<comment type="caution">
    <text evidence="3">The sequence shown here is derived from an EMBL/GenBank/DDBJ whole genome shotgun (WGS) entry which is preliminary data.</text>
</comment>
<feature type="compositionally biased region" description="Basic and acidic residues" evidence="1">
    <location>
        <begin position="1146"/>
        <end position="1166"/>
    </location>
</feature>